<keyword evidence="1" id="KW-1133">Transmembrane helix</keyword>
<organism evidence="2 3">
    <name type="scientific">Yoonia rhodophyticola</name>
    <dbReference type="NCBI Taxonomy" id="3137370"/>
    <lineage>
        <taxon>Bacteria</taxon>
        <taxon>Pseudomonadati</taxon>
        <taxon>Pseudomonadota</taxon>
        <taxon>Alphaproteobacteria</taxon>
        <taxon>Rhodobacterales</taxon>
        <taxon>Paracoccaceae</taxon>
        <taxon>Yoonia</taxon>
    </lineage>
</organism>
<keyword evidence="3" id="KW-1185">Reference proteome</keyword>
<dbReference type="Proteomes" id="UP001470809">
    <property type="component" value="Chromosome"/>
</dbReference>
<evidence type="ECO:0000256" key="1">
    <source>
        <dbReference type="SAM" id="Phobius"/>
    </source>
</evidence>
<evidence type="ECO:0000313" key="3">
    <source>
        <dbReference type="Proteomes" id="UP001470809"/>
    </source>
</evidence>
<accession>A0AAN0NHM0</accession>
<protein>
    <submittedName>
        <fullName evidence="2">Uncharacterized protein</fullName>
    </submittedName>
</protein>
<dbReference type="EMBL" id="CP151767">
    <property type="protein sequence ID" value="WZU66361.1"/>
    <property type="molecule type" value="Genomic_DNA"/>
</dbReference>
<gene>
    <name evidence="2" type="ORF">AABB31_15005</name>
</gene>
<evidence type="ECO:0000313" key="2">
    <source>
        <dbReference type="EMBL" id="WZU66361.1"/>
    </source>
</evidence>
<sequence length="234" mass="24184">MPTDEAPQNPARYSPKADLFSGAGLGALLGTILGLSITPVVVTVVGALTSVLAVFLGLDGRETSARLPKVNALRIGAFGFATIAGLALGLFLRINNPLAVDPRIAMAEWAEAFPDNPALAQQMMVYERTALVPGEIAFGTAGEAPTAVNLDAGTAASRQAVLFSSLSGFEACDRLDPDRFGTPEATLAAYGRGDPPALIQSVARRLDAVAADDLPLAITIAHGILCDVEQSEAE</sequence>
<feature type="transmembrane region" description="Helical" evidence="1">
    <location>
        <begin position="25"/>
        <end position="58"/>
    </location>
</feature>
<dbReference type="AlphaFoldDB" id="A0AAN0NHM0"/>
<feature type="transmembrane region" description="Helical" evidence="1">
    <location>
        <begin position="70"/>
        <end position="92"/>
    </location>
</feature>
<keyword evidence="1" id="KW-0472">Membrane</keyword>
<name>A0AAN0NHM0_9RHOB</name>
<proteinExistence type="predicted"/>
<keyword evidence="1" id="KW-0812">Transmembrane</keyword>
<dbReference type="RefSeq" id="WP_342075686.1">
    <property type="nucleotide sequence ID" value="NZ_CP151767.2"/>
</dbReference>
<reference evidence="2" key="1">
    <citation type="submission" date="2024-08" db="EMBL/GenBank/DDBJ databases">
        <title>Phylogenomic analyses of a clade within the roseobacter group suggest taxonomic reassignments of species of the genera Aestuariivita, Citreicella, Loktanella, Nautella, Pelagibaca, Ruegeria, Thalassobius, Thiobacimonas and Tropicibacter, and the proposal o.</title>
        <authorList>
            <person name="Jeon C.O."/>
        </authorList>
    </citation>
    <scope>NUCLEOTIDE SEQUENCE</scope>
    <source>
        <strain evidence="2">SS1-5</strain>
    </source>
</reference>
<dbReference type="KEGG" id="yrh:AABB31_15005"/>